<dbReference type="Proteomes" id="UP001150924">
    <property type="component" value="Unassembled WGS sequence"/>
</dbReference>
<evidence type="ECO:0000313" key="2">
    <source>
        <dbReference type="Proteomes" id="UP001150924"/>
    </source>
</evidence>
<dbReference type="EMBL" id="JAPNKE010000002">
    <property type="protein sequence ID" value="MCY1010151.1"/>
    <property type="molecule type" value="Genomic_DNA"/>
</dbReference>
<protein>
    <submittedName>
        <fullName evidence="1">Uncharacterized protein</fullName>
    </submittedName>
</protein>
<reference evidence="1" key="1">
    <citation type="submission" date="2022-11" db="EMBL/GenBank/DDBJ databases">
        <title>Minimal conservation of predation-associated metabolite biosynthetic gene clusters underscores biosynthetic potential of Myxococcota including descriptions for ten novel species: Archangium lansinium sp. nov., Myxococcus landrumus sp. nov., Nannocystis bai.</title>
        <authorList>
            <person name="Ahearne A."/>
            <person name="Stevens C."/>
            <person name="Phillips K."/>
        </authorList>
    </citation>
    <scope>NUCLEOTIDE SEQUENCE</scope>
    <source>
        <strain evidence="1">Na p29</strain>
    </source>
</reference>
<dbReference type="AlphaFoldDB" id="A0A9X3J028"/>
<name>A0A9X3J028_9BACT</name>
<evidence type="ECO:0000313" key="1">
    <source>
        <dbReference type="EMBL" id="MCY1010151.1"/>
    </source>
</evidence>
<sequence length="67" mass="7105">MNHASIVVTWSTSSRSWRSLRTSVPWTNRSLSSRHTAITRTPAGAASINERAVSAVAAAATARTAIP</sequence>
<proteinExistence type="predicted"/>
<accession>A0A9X3J028</accession>
<comment type="caution">
    <text evidence="1">The sequence shown here is derived from an EMBL/GenBank/DDBJ whole genome shotgun (WGS) entry which is preliminary data.</text>
</comment>
<dbReference type="RefSeq" id="WP_267772981.1">
    <property type="nucleotide sequence ID" value="NZ_JAPNKE010000002.1"/>
</dbReference>
<keyword evidence="2" id="KW-1185">Reference proteome</keyword>
<organism evidence="1 2">
    <name type="scientific">Nannocystis pusilla</name>
    <dbReference type="NCBI Taxonomy" id="889268"/>
    <lineage>
        <taxon>Bacteria</taxon>
        <taxon>Pseudomonadati</taxon>
        <taxon>Myxococcota</taxon>
        <taxon>Polyangia</taxon>
        <taxon>Nannocystales</taxon>
        <taxon>Nannocystaceae</taxon>
        <taxon>Nannocystis</taxon>
    </lineage>
</organism>
<gene>
    <name evidence="1" type="ORF">OV079_32215</name>
</gene>